<dbReference type="PANTHER" id="PTHR21089">
    <property type="entry name" value="SHIKIMATE DEHYDROGENASE"/>
    <property type="match status" value="1"/>
</dbReference>
<comment type="pathway">
    <text evidence="9">Aromatic compound metabolism; 3,4-dihydroxybenzoate biosynthesis; 3-dehydroquinate from D-quinate (NAD(+) route).</text>
</comment>
<feature type="domain" description="Shikimate dehydrogenase substrate binding N-terminal" evidence="12">
    <location>
        <begin position="11"/>
        <end position="93"/>
    </location>
</feature>
<evidence type="ECO:0000259" key="11">
    <source>
        <dbReference type="Pfam" id="PF01488"/>
    </source>
</evidence>
<dbReference type="PANTHER" id="PTHR21089:SF1">
    <property type="entry name" value="BIFUNCTIONAL 3-DEHYDROQUINATE DEHYDRATASE_SHIKIMATE DEHYDROGENASE, CHLOROPLASTIC"/>
    <property type="match status" value="1"/>
</dbReference>
<feature type="binding site" evidence="10">
    <location>
        <position position="66"/>
    </location>
    <ligand>
        <name>shikimate</name>
        <dbReference type="ChEBI" id="CHEBI:36208"/>
    </ligand>
</feature>
<dbReference type="CDD" id="cd01065">
    <property type="entry name" value="NAD_bind_Shikimate_DH"/>
    <property type="match status" value="1"/>
</dbReference>
<proteinExistence type="inferred from homology"/>
<sequence>MITSQTGGLGLLGHPAGHSKSPEMMNAALQMMDAPYVYLAFDVTPAVLKQAVEGLKALKFKGWNVTIPHKTSIMEYLDGVAESAREIGAVNTVVYQDGKWTGHNTDGTGYLRSLKEETSLDLSKQRVVILGAGGAARAVGYALATAGVPKVTIANRTLDKADRLAEHLSRWTSTEAIAISDCQDEVREADLVVNTTSVGMFPRINETPIPADWLHHGQIVSDLVYNPRETALLQAAKLKGAQIHCGLGMLVYQAATALELWLDKPVPIQLMKQVLEASLSGNKK</sequence>
<keyword evidence="4 10" id="KW-0560">Oxidoreductase</keyword>
<evidence type="ECO:0000256" key="10">
    <source>
        <dbReference type="HAMAP-Rule" id="MF_00222"/>
    </source>
</evidence>
<protein>
    <recommendedName>
        <fullName evidence="10">Shikimate dehydrogenase (NADP(+))</fullName>
        <shortName evidence="10">SDH</shortName>
        <ecNumber evidence="10">1.1.1.25</ecNumber>
    </recommendedName>
</protein>
<dbReference type="InterPro" id="IPR011342">
    <property type="entry name" value="Shikimate_DH"/>
</dbReference>
<dbReference type="GO" id="GO:0009423">
    <property type="term" value="P:chorismate biosynthetic process"/>
    <property type="evidence" value="ECO:0007669"/>
    <property type="project" value="UniProtKB-UniRule"/>
</dbReference>
<evidence type="ECO:0000313" key="14">
    <source>
        <dbReference type="EMBL" id="MBA4493075.1"/>
    </source>
</evidence>
<feature type="binding site" evidence="10">
    <location>
        <position position="106"/>
    </location>
    <ligand>
        <name>shikimate</name>
        <dbReference type="ChEBI" id="CHEBI:36208"/>
    </ligand>
</feature>
<evidence type="ECO:0000259" key="13">
    <source>
        <dbReference type="Pfam" id="PF18317"/>
    </source>
</evidence>
<evidence type="ECO:0000256" key="2">
    <source>
        <dbReference type="ARBA" id="ARBA00022605"/>
    </source>
</evidence>
<dbReference type="NCBIfam" id="NF001314">
    <property type="entry name" value="PRK00258.2-2"/>
    <property type="match status" value="1"/>
</dbReference>
<dbReference type="Pfam" id="PF01488">
    <property type="entry name" value="Shikimate_DH"/>
    <property type="match status" value="1"/>
</dbReference>
<dbReference type="InterPro" id="IPR036291">
    <property type="entry name" value="NAD(P)-bd_dom_sf"/>
</dbReference>
<evidence type="ECO:0000256" key="9">
    <source>
        <dbReference type="ARBA" id="ARBA00060613"/>
    </source>
</evidence>
<organism evidence="14 15">
    <name type="scientific">Paenactinomyces guangxiensis</name>
    <dbReference type="NCBI Taxonomy" id="1490290"/>
    <lineage>
        <taxon>Bacteria</taxon>
        <taxon>Bacillati</taxon>
        <taxon>Bacillota</taxon>
        <taxon>Bacilli</taxon>
        <taxon>Bacillales</taxon>
        <taxon>Thermoactinomycetaceae</taxon>
        <taxon>Paenactinomyces</taxon>
    </lineage>
</organism>
<dbReference type="UniPathway" id="UPA00053">
    <property type="reaction ID" value="UER00087"/>
</dbReference>
<dbReference type="Gene3D" id="3.40.50.10860">
    <property type="entry name" value="Leucine Dehydrogenase, chain A, domain 1"/>
    <property type="match status" value="1"/>
</dbReference>
<dbReference type="Gene3D" id="3.40.50.720">
    <property type="entry name" value="NAD(P)-binding Rossmann-like Domain"/>
    <property type="match status" value="1"/>
</dbReference>
<comment type="similarity">
    <text evidence="10">Belongs to the shikimate dehydrogenase family.</text>
</comment>
<comment type="catalytic activity">
    <reaction evidence="6 10">
        <text>shikimate + NADP(+) = 3-dehydroshikimate + NADPH + H(+)</text>
        <dbReference type="Rhea" id="RHEA:17737"/>
        <dbReference type="ChEBI" id="CHEBI:15378"/>
        <dbReference type="ChEBI" id="CHEBI:16630"/>
        <dbReference type="ChEBI" id="CHEBI:36208"/>
        <dbReference type="ChEBI" id="CHEBI:57783"/>
        <dbReference type="ChEBI" id="CHEBI:58349"/>
        <dbReference type="EC" id="1.1.1.25"/>
    </reaction>
</comment>
<comment type="pathway">
    <text evidence="1 10">Metabolic intermediate biosynthesis; chorismate biosynthesis; chorismate from D-erythrose 4-phosphate and phosphoenolpyruvate: step 4/7.</text>
</comment>
<dbReference type="GO" id="GO:0009073">
    <property type="term" value="P:aromatic amino acid family biosynthetic process"/>
    <property type="evidence" value="ECO:0007669"/>
    <property type="project" value="UniProtKB-KW"/>
</dbReference>
<dbReference type="InterPro" id="IPR013708">
    <property type="entry name" value="Shikimate_DH-bd_N"/>
</dbReference>
<dbReference type="Pfam" id="PF18317">
    <property type="entry name" value="SDH_C"/>
    <property type="match status" value="1"/>
</dbReference>
<evidence type="ECO:0000256" key="3">
    <source>
        <dbReference type="ARBA" id="ARBA00022857"/>
    </source>
</evidence>
<evidence type="ECO:0000256" key="7">
    <source>
        <dbReference type="ARBA" id="ARBA00051639"/>
    </source>
</evidence>
<gene>
    <name evidence="10 14" type="primary">aroE</name>
    <name evidence="14" type="ORF">H1191_01940</name>
</gene>
<feature type="domain" description="Quinate/shikimate 5-dehydrogenase/glutamyl-tRNA reductase" evidence="11">
    <location>
        <begin position="120"/>
        <end position="197"/>
    </location>
</feature>
<keyword evidence="15" id="KW-1185">Reference proteome</keyword>
<feature type="binding site" evidence="10">
    <location>
        <position position="253"/>
    </location>
    <ligand>
        <name>shikimate</name>
        <dbReference type="ChEBI" id="CHEBI:36208"/>
    </ligand>
</feature>
<feature type="binding site" evidence="10">
    <location>
        <begin position="155"/>
        <end position="160"/>
    </location>
    <ligand>
        <name>NADP(+)</name>
        <dbReference type="ChEBI" id="CHEBI:58349"/>
    </ligand>
</feature>
<accession>A0A7W1WNB5</accession>
<dbReference type="SUPFAM" id="SSF51735">
    <property type="entry name" value="NAD(P)-binding Rossmann-fold domains"/>
    <property type="match status" value="1"/>
</dbReference>
<dbReference type="AlphaFoldDB" id="A0A7W1WNB5"/>
<dbReference type="Proteomes" id="UP000535491">
    <property type="component" value="Unassembled WGS sequence"/>
</dbReference>
<comment type="catalytic activity">
    <reaction evidence="8">
        <text>shikimate + NAD(+) = 3-dehydroshikimate + NADH + H(+)</text>
        <dbReference type="Rhea" id="RHEA:17741"/>
        <dbReference type="ChEBI" id="CHEBI:15378"/>
        <dbReference type="ChEBI" id="CHEBI:16630"/>
        <dbReference type="ChEBI" id="CHEBI:36208"/>
        <dbReference type="ChEBI" id="CHEBI:57540"/>
        <dbReference type="ChEBI" id="CHEBI:57945"/>
    </reaction>
</comment>
<comment type="function">
    <text evidence="10">Involved in the biosynthesis of the chorismate, which leads to the biosynthesis of aromatic amino acids. Catalyzes the reversible NADPH linked reduction of 3-dehydroshikimate (DHSA) to yield shikimate (SA).</text>
</comment>
<dbReference type="GO" id="GO:0030266">
    <property type="term" value="F:quinate 3-dehydrogenase (NAD+) activity"/>
    <property type="evidence" value="ECO:0007669"/>
    <property type="project" value="UniProtKB-EC"/>
</dbReference>
<dbReference type="Pfam" id="PF08501">
    <property type="entry name" value="Shikimate_dh_N"/>
    <property type="match status" value="1"/>
</dbReference>
<reference evidence="14 15" key="1">
    <citation type="submission" date="2020-07" db="EMBL/GenBank/DDBJ databases">
        <authorList>
            <person name="Feng H."/>
        </authorList>
    </citation>
    <scope>NUCLEOTIDE SEQUENCE [LARGE SCALE GENOMIC DNA]</scope>
    <source>
        <strain evidence="15">s-10</strain>
    </source>
</reference>
<dbReference type="HAMAP" id="MF_00222">
    <property type="entry name" value="Shikimate_DH_AroE"/>
    <property type="match status" value="1"/>
</dbReference>
<keyword evidence="3 10" id="KW-0521">NADP</keyword>
<dbReference type="InterPro" id="IPR006151">
    <property type="entry name" value="Shikm_DH/Glu-tRNA_Rdtase"/>
</dbReference>
<evidence type="ECO:0000256" key="5">
    <source>
        <dbReference type="ARBA" id="ARBA00023141"/>
    </source>
</evidence>
<dbReference type="SUPFAM" id="SSF53223">
    <property type="entry name" value="Aminoacid dehydrogenase-like, N-terminal domain"/>
    <property type="match status" value="1"/>
</dbReference>
<dbReference type="EC" id="1.1.1.25" evidence="10"/>
<feature type="active site" description="Proton acceptor" evidence="10">
    <location>
        <position position="70"/>
    </location>
</feature>
<comment type="caution">
    <text evidence="14">The sequence shown here is derived from an EMBL/GenBank/DDBJ whole genome shotgun (WGS) entry which is preliminary data.</text>
</comment>
<dbReference type="GO" id="GO:0019632">
    <property type="term" value="P:shikimate metabolic process"/>
    <property type="evidence" value="ECO:0007669"/>
    <property type="project" value="InterPro"/>
</dbReference>
<feature type="binding site" evidence="10">
    <location>
        <position position="223"/>
    </location>
    <ligand>
        <name>NADP(+)</name>
        <dbReference type="ChEBI" id="CHEBI:58349"/>
    </ligand>
</feature>
<evidence type="ECO:0000256" key="6">
    <source>
        <dbReference type="ARBA" id="ARBA00049442"/>
    </source>
</evidence>
<dbReference type="RefSeq" id="WP_181750287.1">
    <property type="nucleotide sequence ID" value="NZ_JACEIQ010000001.1"/>
</dbReference>
<dbReference type="NCBIfam" id="NF001319">
    <property type="entry name" value="PRK00258.3-3"/>
    <property type="match status" value="1"/>
</dbReference>
<feature type="binding site" evidence="10">
    <location>
        <position position="246"/>
    </location>
    <ligand>
        <name>NADP(+)</name>
        <dbReference type="ChEBI" id="CHEBI:58349"/>
    </ligand>
</feature>
<feature type="binding site" evidence="10">
    <location>
        <begin position="19"/>
        <end position="21"/>
    </location>
    <ligand>
        <name>shikimate</name>
        <dbReference type="ChEBI" id="CHEBI:36208"/>
    </ligand>
</feature>
<dbReference type="InterPro" id="IPR022893">
    <property type="entry name" value="Shikimate_DH_fam"/>
</dbReference>
<dbReference type="EMBL" id="JACEIQ010000001">
    <property type="protein sequence ID" value="MBA4493075.1"/>
    <property type="molecule type" value="Genomic_DNA"/>
</dbReference>
<name>A0A7W1WNB5_9BACL</name>
<dbReference type="GO" id="GO:0050661">
    <property type="term" value="F:NADP binding"/>
    <property type="evidence" value="ECO:0007669"/>
    <property type="project" value="InterPro"/>
</dbReference>
<dbReference type="GO" id="GO:0008652">
    <property type="term" value="P:amino acid biosynthetic process"/>
    <property type="evidence" value="ECO:0007669"/>
    <property type="project" value="UniProtKB-KW"/>
</dbReference>
<comment type="catalytic activity">
    <reaction evidence="7">
        <text>L-quinate + NAD(+) = 3-dehydroquinate + NADH + H(+)</text>
        <dbReference type="Rhea" id="RHEA:22364"/>
        <dbReference type="ChEBI" id="CHEBI:15378"/>
        <dbReference type="ChEBI" id="CHEBI:29751"/>
        <dbReference type="ChEBI" id="CHEBI:32364"/>
        <dbReference type="ChEBI" id="CHEBI:57540"/>
        <dbReference type="ChEBI" id="CHEBI:57945"/>
        <dbReference type="EC" id="1.1.1.24"/>
    </reaction>
</comment>
<feature type="binding site" evidence="10">
    <location>
        <position position="225"/>
    </location>
    <ligand>
        <name>shikimate</name>
        <dbReference type="ChEBI" id="CHEBI:36208"/>
    </ligand>
</feature>
<dbReference type="InterPro" id="IPR041121">
    <property type="entry name" value="SDH_C"/>
</dbReference>
<comment type="subunit">
    <text evidence="10">Homodimer.</text>
</comment>
<evidence type="ECO:0000256" key="1">
    <source>
        <dbReference type="ARBA" id="ARBA00004871"/>
    </source>
</evidence>
<evidence type="ECO:0000256" key="4">
    <source>
        <dbReference type="ARBA" id="ARBA00023002"/>
    </source>
</evidence>
<evidence type="ECO:0000313" key="15">
    <source>
        <dbReference type="Proteomes" id="UP000535491"/>
    </source>
</evidence>
<feature type="binding site" evidence="10">
    <location>
        <position position="82"/>
    </location>
    <ligand>
        <name>NADP(+)</name>
        <dbReference type="ChEBI" id="CHEBI:58349"/>
    </ligand>
</feature>
<feature type="binding site" evidence="10">
    <location>
        <begin position="131"/>
        <end position="135"/>
    </location>
    <ligand>
        <name>NADP(+)</name>
        <dbReference type="ChEBI" id="CHEBI:58349"/>
    </ligand>
</feature>
<evidence type="ECO:0000259" key="12">
    <source>
        <dbReference type="Pfam" id="PF08501"/>
    </source>
</evidence>
<feature type="binding site" evidence="10">
    <location>
        <position position="91"/>
    </location>
    <ligand>
        <name>shikimate</name>
        <dbReference type="ChEBI" id="CHEBI:36208"/>
    </ligand>
</feature>
<dbReference type="GO" id="GO:0004764">
    <property type="term" value="F:shikimate 3-dehydrogenase (NADP+) activity"/>
    <property type="evidence" value="ECO:0007669"/>
    <property type="project" value="UniProtKB-UniRule"/>
</dbReference>
<feature type="domain" description="SDH C-terminal" evidence="13">
    <location>
        <begin position="246"/>
        <end position="276"/>
    </location>
</feature>
<dbReference type="InterPro" id="IPR046346">
    <property type="entry name" value="Aminoacid_DH-like_N_sf"/>
</dbReference>
<evidence type="ECO:0000256" key="8">
    <source>
        <dbReference type="ARBA" id="ARBA00052329"/>
    </source>
</evidence>
<keyword evidence="2 10" id="KW-0028">Amino-acid biosynthesis</keyword>
<dbReference type="NCBIfam" id="TIGR00507">
    <property type="entry name" value="aroE"/>
    <property type="match status" value="1"/>
</dbReference>
<keyword evidence="5 10" id="KW-0057">Aromatic amino acid biosynthesis</keyword>
<dbReference type="FunFam" id="3.40.50.720:FF:000086">
    <property type="entry name" value="Quinate/shikimate dehydrogenase"/>
    <property type="match status" value="1"/>
</dbReference>